<proteinExistence type="predicted"/>
<evidence type="ECO:0000313" key="1">
    <source>
        <dbReference type="EMBL" id="CAG6664039.1"/>
    </source>
</evidence>
<reference evidence="1" key="1">
    <citation type="submission" date="2021-05" db="EMBL/GenBank/DDBJ databases">
        <authorList>
            <person name="Alioto T."/>
            <person name="Alioto T."/>
            <person name="Gomez Garrido J."/>
        </authorList>
    </citation>
    <scope>NUCLEOTIDE SEQUENCE</scope>
</reference>
<sequence length="115" mass="12928">MQRGGSQARLQILHRTKSFSVLQLVDAMTSALTSYYERRILNCVDNRAQAWESKYYMPPDKIQGLECTQTNEAEYSVKHEKGEECVVNHEIGACTCPQSIDGTLCKHHHGIGSAK</sequence>
<protein>
    <recommendedName>
        <fullName evidence="2">SWIM-type domain-containing protein</fullName>
    </recommendedName>
</protein>
<dbReference type="PANTHER" id="PTHR35385">
    <property type="entry name" value="PROTEIN B, PUTATIVE-RELATED-RELATED"/>
    <property type="match status" value="1"/>
</dbReference>
<dbReference type="EMBL" id="HBUF01206625">
    <property type="protein sequence ID" value="CAG6664041.1"/>
    <property type="molecule type" value="Transcribed_RNA"/>
</dbReference>
<accession>A0A8D8WN22</accession>
<organism evidence="1">
    <name type="scientific">Cacopsylla melanoneura</name>
    <dbReference type="NCBI Taxonomy" id="428564"/>
    <lineage>
        <taxon>Eukaryota</taxon>
        <taxon>Metazoa</taxon>
        <taxon>Ecdysozoa</taxon>
        <taxon>Arthropoda</taxon>
        <taxon>Hexapoda</taxon>
        <taxon>Insecta</taxon>
        <taxon>Pterygota</taxon>
        <taxon>Neoptera</taxon>
        <taxon>Paraneoptera</taxon>
        <taxon>Hemiptera</taxon>
        <taxon>Sternorrhyncha</taxon>
        <taxon>Psylloidea</taxon>
        <taxon>Psyllidae</taxon>
        <taxon>Psyllinae</taxon>
        <taxon>Cacopsylla</taxon>
    </lineage>
</organism>
<name>A0A8D8WN22_9HEMI</name>
<evidence type="ECO:0008006" key="2">
    <source>
        <dbReference type="Google" id="ProtNLM"/>
    </source>
</evidence>
<dbReference type="AlphaFoldDB" id="A0A8D8WN22"/>
<dbReference type="PANTHER" id="PTHR35385:SF2">
    <property type="entry name" value="PROTEIN B, PUTATIVE-RELATED"/>
    <property type="match status" value="1"/>
</dbReference>
<dbReference type="EMBL" id="HBUF01206624">
    <property type="protein sequence ID" value="CAG6664039.1"/>
    <property type="molecule type" value="Transcribed_RNA"/>
</dbReference>